<evidence type="ECO:0000256" key="1">
    <source>
        <dbReference type="SAM" id="MobiDB-lite"/>
    </source>
</evidence>
<keyword evidence="2" id="KW-0812">Transmembrane</keyword>
<dbReference type="InterPro" id="IPR036305">
    <property type="entry name" value="RGS_sf"/>
</dbReference>
<dbReference type="PROSITE" id="PS50132">
    <property type="entry name" value="RGS"/>
    <property type="match status" value="1"/>
</dbReference>
<feature type="domain" description="RGS" evidence="3">
    <location>
        <begin position="366"/>
        <end position="498"/>
    </location>
</feature>
<protein>
    <recommendedName>
        <fullName evidence="3">RGS domain-containing protein</fullName>
    </recommendedName>
</protein>
<comment type="caution">
    <text evidence="4">The sequence shown here is derived from an EMBL/GenBank/DDBJ whole genome shotgun (WGS) entry which is preliminary data.</text>
</comment>
<feature type="region of interest" description="Disordered" evidence="1">
    <location>
        <begin position="521"/>
        <end position="613"/>
    </location>
</feature>
<evidence type="ECO:0000313" key="5">
    <source>
        <dbReference type="Proteomes" id="UP000703661"/>
    </source>
</evidence>
<feature type="region of interest" description="Disordered" evidence="1">
    <location>
        <begin position="146"/>
        <end position="181"/>
    </location>
</feature>
<dbReference type="PANTHER" id="PTHR10845:SF192">
    <property type="entry name" value="DOUBLE HIT, ISOFORM B"/>
    <property type="match status" value="1"/>
</dbReference>
<reference evidence="4" key="1">
    <citation type="journal article" date="2020" name="Fungal Divers.">
        <title>Resolving the Mortierellaceae phylogeny through synthesis of multi-gene phylogenetics and phylogenomics.</title>
        <authorList>
            <person name="Vandepol N."/>
            <person name="Liber J."/>
            <person name="Desiro A."/>
            <person name="Na H."/>
            <person name="Kennedy M."/>
            <person name="Barry K."/>
            <person name="Grigoriev I.V."/>
            <person name="Miller A.N."/>
            <person name="O'Donnell K."/>
            <person name="Stajich J.E."/>
            <person name="Bonito G."/>
        </authorList>
    </citation>
    <scope>NUCLEOTIDE SEQUENCE</scope>
    <source>
        <strain evidence="4">NRRL 2769</strain>
    </source>
</reference>
<feature type="transmembrane region" description="Helical" evidence="2">
    <location>
        <begin position="18"/>
        <end position="39"/>
    </location>
</feature>
<feature type="compositionally biased region" description="Polar residues" evidence="1">
    <location>
        <begin position="659"/>
        <end position="677"/>
    </location>
</feature>
<dbReference type="PANTHER" id="PTHR10845">
    <property type="entry name" value="REGULATOR OF G PROTEIN SIGNALING"/>
    <property type="match status" value="1"/>
</dbReference>
<feature type="region of interest" description="Disordered" evidence="1">
    <location>
        <begin position="646"/>
        <end position="677"/>
    </location>
</feature>
<dbReference type="CDD" id="cd07440">
    <property type="entry name" value="RGS"/>
    <property type="match status" value="1"/>
</dbReference>
<keyword evidence="5" id="KW-1185">Reference proteome</keyword>
<keyword evidence="2" id="KW-1133">Transmembrane helix</keyword>
<feature type="region of interest" description="Disordered" evidence="1">
    <location>
        <begin position="280"/>
        <end position="336"/>
    </location>
</feature>
<feature type="transmembrane region" description="Helical" evidence="2">
    <location>
        <begin position="51"/>
        <end position="69"/>
    </location>
</feature>
<keyword evidence="2" id="KW-0472">Membrane</keyword>
<dbReference type="AlphaFoldDB" id="A0A9P6MXE2"/>
<proteinExistence type="predicted"/>
<accession>A0A9P6MXE2</accession>
<organism evidence="4 5">
    <name type="scientific">Entomortierella chlamydospora</name>
    <dbReference type="NCBI Taxonomy" id="101097"/>
    <lineage>
        <taxon>Eukaryota</taxon>
        <taxon>Fungi</taxon>
        <taxon>Fungi incertae sedis</taxon>
        <taxon>Mucoromycota</taxon>
        <taxon>Mortierellomycotina</taxon>
        <taxon>Mortierellomycetes</taxon>
        <taxon>Mortierellales</taxon>
        <taxon>Mortierellaceae</taxon>
        <taxon>Entomortierella</taxon>
    </lineage>
</organism>
<feature type="compositionally biased region" description="Polar residues" evidence="1">
    <location>
        <begin position="157"/>
        <end position="176"/>
    </location>
</feature>
<evidence type="ECO:0000256" key="2">
    <source>
        <dbReference type="SAM" id="Phobius"/>
    </source>
</evidence>
<dbReference type="EMBL" id="JAAAID010000456">
    <property type="protein sequence ID" value="KAG0017301.1"/>
    <property type="molecule type" value="Genomic_DNA"/>
</dbReference>
<feature type="compositionally biased region" description="Basic and acidic residues" evidence="1">
    <location>
        <begin position="521"/>
        <end position="530"/>
    </location>
</feature>
<name>A0A9P6MXE2_9FUNG</name>
<dbReference type="SUPFAM" id="SSF48097">
    <property type="entry name" value="Regulator of G-protein signaling, RGS"/>
    <property type="match status" value="1"/>
</dbReference>
<feature type="compositionally biased region" description="Polar residues" evidence="1">
    <location>
        <begin position="318"/>
        <end position="329"/>
    </location>
</feature>
<dbReference type="InterPro" id="IPR044926">
    <property type="entry name" value="RGS_subdomain_2"/>
</dbReference>
<feature type="compositionally biased region" description="Polar residues" evidence="1">
    <location>
        <begin position="545"/>
        <end position="573"/>
    </location>
</feature>
<dbReference type="Pfam" id="PF00615">
    <property type="entry name" value="RGS"/>
    <property type="match status" value="1"/>
</dbReference>
<dbReference type="Gene3D" id="1.10.167.10">
    <property type="entry name" value="Regulator of G-protein Signalling 4, domain 2"/>
    <property type="match status" value="1"/>
</dbReference>
<dbReference type="Proteomes" id="UP000703661">
    <property type="component" value="Unassembled WGS sequence"/>
</dbReference>
<gene>
    <name evidence="4" type="ORF">BGZ80_008425</name>
</gene>
<dbReference type="InterPro" id="IPR016137">
    <property type="entry name" value="RGS"/>
</dbReference>
<evidence type="ECO:0000313" key="4">
    <source>
        <dbReference type="EMBL" id="KAG0017301.1"/>
    </source>
</evidence>
<feature type="compositionally biased region" description="Low complexity" evidence="1">
    <location>
        <begin position="286"/>
        <end position="296"/>
    </location>
</feature>
<evidence type="ECO:0000259" key="3">
    <source>
        <dbReference type="PROSITE" id="PS50132"/>
    </source>
</evidence>
<sequence>MIFQLRDLNDGFGIRNELVITSIVSVPSTILYFIVPGIAPRFSLYFDKSTFMVIIFAVSHIISTVIPLFKHYKANSHSCSYTSRFLQRRGQRNENTAPSVIGSRDISKNVGGVGYQGWSGPEDIPLDEQRNRATLQEDRFVGDQVLPITTPIPPQPVRQNNSTQGRHPSRQGSAVDQLTDPVRKNSFGNLNMSMKNLVRNQQREGVFSFGRNNTLGDEISSKKTDWDEFLRVLEDRTFFKKISAFTVREFCAENTRFLYEVSRLEKRAIQYEHLRSLAMNTDEASQQQQQQQQQQQRGDSGADSTAQRTEIISHTDNTDTAQQGSNSSDNPPPRIKKIISASSMSSTVPMLQRPMTSHDYDDSEPSSPLGSFSFSVFKRNGSSNQTLPNLEEDAVFESKPAVSFGAMPSLDVITTPTAASVSFDPLPMPPTLLIQFEYIYKTFIVTGARLELNLSHDTLQDIHRKARRGEWRSGMFDAAIFEIQELLFRDVWPKFVTSSQGLNYNGLPESDLQSTQARLKEVDLTSDRSSARVGGSGRTSAYFPEQQSAGPSNSGSPIPMTSSLSRATSSKATVVSVGDTGMEGINGVVGRSGSGTSARSQGHDTFNEEPNQTGFKTWLKNTSRRGISAVKMNSDDVEEESVGIVEQSRKSMGNRRSDNSGLYSTSIQSSLAPVNRL</sequence>